<dbReference type="KEGG" id="cct:CC1_21110"/>
<evidence type="ECO:0000313" key="2">
    <source>
        <dbReference type="EMBL" id="CBK80822.1"/>
    </source>
</evidence>
<dbReference type="RefSeq" id="WP_015514390.1">
    <property type="nucleotide sequence ID" value="NC_021009.1"/>
</dbReference>
<accession>D4J901</accession>
<dbReference type="HOGENOM" id="CLU_1084669_0_0_9"/>
<protein>
    <submittedName>
        <fullName evidence="2">Uncharacterized protein</fullName>
    </submittedName>
</protein>
<organism evidence="2 3">
    <name type="scientific">Coprococcus catus GD/7</name>
    <dbReference type="NCBI Taxonomy" id="717962"/>
    <lineage>
        <taxon>Bacteria</taxon>
        <taxon>Bacillati</taxon>
        <taxon>Bacillota</taxon>
        <taxon>Clostridia</taxon>
        <taxon>Lachnospirales</taxon>
        <taxon>Lachnospiraceae</taxon>
        <taxon>Coprococcus</taxon>
    </lineage>
</organism>
<dbReference type="AlphaFoldDB" id="D4J901"/>
<feature type="region of interest" description="Disordered" evidence="1">
    <location>
        <begin position="128"/>
        <end position="150"/>
    </location>
</feature>
<name>D4J901_9FIRM</name>
<feature type="compositionally biased region" description="Acidic residues" evidence="1">
    <location>
        <begin position="131"/>
        <end position="146"/>
    </location>
</feature>
<evidence type="ECO:0000256" key="1">
    <source>
        <dbReference type="SAM" id="MobiDB-lite"/>
    </source>
</evidence>
<dbReference type="EMBL" id="FP929038">
    <property type="protein sequence ID" value="CBK80822.1"/>
    <property type="molecule type" value="Genomic_DNA"/>
</dbReference>
<dbReference type="PATRIC" id="fig|717962.3.peg.2004"/>
<evidence type="ECO:0000313" key="3">
    <source>
        <dbReference type="Proteomes" id="UP000008798"/>
    </source>
</evidence>
<dbReference type="Proteomes" id="UP000008798">
    <property type="component" value="Chromosome"/>
</dbReference>
<sequence>MDKKQKEYLNKMTSLMLDSGFDLKMLDMMQGYLPKVSIIIHDNVTSDAVEYIVKGYYFPELVEVTNKFDPSLDSDRSVWPLLEFTTNLGDARVIHAARVLTENGPVSILSMTDYGNAKDLLDEIASKYSDPEEDEEEEEEDDEDEVSFDHPELDAYKAALPIQLDDMYRRYASNYEDVVDEYGGHEFFVDAISRFIENSEYINAVIEQLQAMINDEVFSQNEKKEFKSLFYDLMEYTGLAAAFTACEKKGGNDKCY</sequence>
<reference evidence="2 3" key="2">
    <citation type="submission" date="2010-03" db="EMBL/GenBank/DDBJ databases">
        <authorList>
            <person name="Pajon A."/>
        </authorList>
    </citation>
    <scope>NUCLEOTIDE SEQUENCE [LARGE SCALE GENOMIC DNA]</scope>
    <source>
        <strain evidence="2 3">GD/7</strain>
    </source>
</reference>
<proteinExistence type="predicted"/>
<reference evidence="2 3" key="1">
    <citation type="submission" date="2010-03" db="EMBL/GenBank/DDBJ databases">
        <title>The genome sequence of Coprococcus catus GD/7.</title>
        <authorList>
            <consortium name="metaHIT consortium -- http://www.metahit.eu/"/>
            <person name="Pajon A."/>
            <person name="Turner K."/>
            <person name="Parkhill J."/>
            <person name="Duncan S."/>
            <person name="Flint H."/>
        </authorList>
    </citation>
    <scope>NUCLEOTIDE SEQUENCE [LARGE SCALE GENOMIC DNA]</scope>
    <source>
        <strain evidence="2 3">GD/7</strain>
    </source>
</reference>
<gene>
    <name evidence="2" type="ORF">CC1_21110</name>
</gene>
<dbReference type="STRING" id="717962.CC1_21110"/>